<dbReference type="EMBL" id="JANYMP010000018">
    <property type="protein sequence ID" value="MCS7481423.1"/>
    <property type="molecule type" value="Genomic_DNA"/>
</dbReference>
<dbReference type="InterPro" id="IPR003770">
    <property type="entry name" value="MLTG-like"/>
</dbReference>
<gene>
    <name evidence="7 9" type="primary">mltG</name>
    <name evidence="9" type="ORF">NZH93_31600</name>
</gene>
<proteinExistence type="inferred from homology"/>
<keyword evidence="4 7" id="KW-0472">Membrane</keyword>
<protein>
    <recommendedName>
        <fullName evidence="7">Endolytic murein transglycosylase</fullName>
        <ecNumber evidence="7">4.2.2.29</ecNumber>
    </recommendedName>
    <alternativeName>
        <fullName evidence="7">Peptidoglycan lytic transglycosylase</fullName>
    </alternativeName>
    <alternativeName>
        <fullName evidence="7">Peptidoglycan polymerization terminase</fullName>
    </alternativeName>
</protein>
<comment type="subcellular location">
    <subcellularLocation>
        <location evidence="7">Cell membrane</location>
        <topology evidence="7">Single-pass membrane protein</topology>
    </subcellularLocation>
</comment>
<evidence type="ECO:0000256" key="7">
    <source>
        <dbReference type="HAMAP-Rule" id="MF_02065"/>
    </source>
</evidence>
<dbReference type="EC" id="4.2.2.29" evidence="7"/>
<dbReference type="HAMAP" id="MF_02065">
    <property type="entry name" value="MltG"/>
    <property type="match status" value="1"/>
</dbReference>
<sequence length="410" mass="44029">MSDDLGLFTEPDVHTDERQRRPRGKAVAAARRAQVRRKRTILWTVVALVLGLGGVGAYYGYQTLSGIGSFEDYAGAGETDVVIEVKDGDPVTAIAATLKDQGVTASSRAFTEAGKTDARLTGIQPGFYLMKTKMSGTAAVARMLDKNTKITPLEVKGGNVLHDITGGDGKVTKGILSMLSEASCLELDGVKKCVSPEELRTAAETADPVALGVPEWALSDVNRVEKAHRLEGFIAPGLYQLKPGATAVELLKSVITTSVTRLESYGVLAGGKTTGFRPYEILTIASLVEKEGLTKDFGKVSRVIHNRLAVNKILEFDSTVNYKLDKPNIRTSDADREAAGPYNTYSAESKGLTPTPIGSPGREAIEAAINPEPGKWLYFVKCQKDGTSCFNETFPEHDKTVAKAIQEGVF</sequence>
<dbReference type="Pfam" id="PF02618">
    <property type="entry name" value="YceG"/>
    <property type="match status" value="1"/>
</dbReference>
<dbReference type="AlphaFoldDB" id="A0A9X3A4M7"/>
<dbReference type="GO" id="GO:0008932">
    <property type="term" value="F:lytic endotransglycosylase activity"/>
    <property type="evidence" value="ECO:0007669"/>
    <property type="project" value="UniProtKB-UniRule"/>
</dbReference>
<dbReference type="GO" id="GO:0071555">
    <property type="term" value="P:cell wall organization"/>
    <property type="evidence" value="ECO:0007669"/>
    <property type="project" value="UniProtKB-KW"/>
</dbReference>
<dbReference type="GO" id="GO:0005886">
    <property type="term" value="C:plasma membrane"/>
    <property type="evidence" value="ECO:0007669"/>
    <property type="project" value="UniProtKB-SubCell"/>
</dbReference>
<dbReference type="RefSeq" id="WP_259626915.1">
    <property type="nucleotide sequence ID" value="NZ_JANYMP010000018.1"/>
</dbReference>
<keyword evidence="2 7" id="KW-0812">Transmembrane</keyword>
<evidence type="ECO:0000256" key="1">
    <source>
        <dbReference type="ARBA" id="ARBA00022475"/>
    </source>
</evidence>
<evidence type="ECO:0000256" key="5">
    <source>
        <dbReference type="ARBA" id="ARBA00023239"/>
    </source>
</evidence>
<keyword evidence="6 7" id="KW-0961">Cell wall biogenesis/degradation</keyword>
<evidence type="ECO:0000313" key="9">
    <source>
        <dbReference type="EMBL" id="MCS7481423.1"/>
    </source>
</evidence>
<name>A0A9X3A4M7_9PSEU</name>
<dbReference type="NCBIfam" id="TIGR00247">
    <property type="entry name" value="endolytic transglycosylase MltG"/>
    <property type="match status" value="1"/>
</dbReference>
<evidence type="ECO:0000256" key="4">
    <source>
        <dbReference type="ARBA" id="ARBA00023136"/>
    </source>
</evidence>
<evidence type="ECO:0000256" key="6">
    <source>
        <dbReference type="ARBA" id="ARBA00023316"/>
    </source>
</evidence>
<evidence type="ECO:0000313" key="10">
    <source>
        <dbReference type="Proteomes" id="UP001141259"/>
    </source>
</evidence>
<keyword evidence="10" id="KW-1185">Reference proteome</keyword>
<organism evidence="9 10">
    <name type="scientific">Umezawaea endophytica</name>
    <dbReference type="NCBI Taxonomy" id="1654476"/>
    <lineage>
        <taxon>Bacteria</taxon>
        <taxon>Bacillati</taxon>
        <taxon>Actinomycetota</taxon>
        <taxon>Actinomycetes</taxon>
        <taxon>Pseudonocardiales</taxon>
        <taxon>Pseudonocardiaceae</taxon>
        <taxon>Umezawaea</taxon>
    </lineage>
</organism>
<comment type="function">
    <text evidence="7">Functions as a peptidoglycan terminase that cleaves nascent peptidoglycan strands endolytically to terminate their elongation.</text>
</comment>
<keyword evidence="3 7" id="KW-1133">Transmembrane helix</keyword>
<reference evidence="9" key="1">
    <citation type="submission" date="2022-08" db="EMBL/GenBank/DDBJ databases">
        <authorList>
            <person name="Tistechok S."/>
            <person name="Samborskyy M."/>
            <person name="Roman I."/>
        </authorList>
    </citation>
    <scope>NUCLEOTIDE SEQUENCE</scope>
    <source>
        <strain evidence="9">DSM 103496</strain>
    </source>
</reference>
<dbReference type="GO" id="GO:0009252">
    <property type="term" value="P:peptidoglycan biosynthetic process"/>
    <property type="evidence" value="ECO:0007669"/>
    <property type="project" value="UniProtKB-UniRule"/>
</dbReference>
<evidence type="ECO:0000256" key="8">
    <source>
        <dbReference type="SAM" id="MobiDB-lite"/>
    </source>
</evidence>
<comment type="caution">
    <text evidence="9">The sequence shown here is derived from an EMBL/GenBank/DDBJ whole genome shotgun (WGS) entry which is preliminary data.</text>
</comment>
<feature type="region of interest" description="Disordered" evidence="8">
    <location>
        <begin position="1"/>
        <end position="24"/>
    </location>
</feature>
<dbReference type="Proteomes" id="UP001141259">
    <property type="component" value="Unassembled WGS sequence"/>
</dbReference>
<evidence type="ECO:0000256" key="2">
    <source>
        <dbReference type="ARBA" id="ARBA00022692"/>
    </source>
</evidence>
<dbReference type="PANTHER" id="PTHR30518:SF2">
    <property type="entry name" value="ENDOLYTIC MUREIN TRANSGLYCOSYLASE"/>
    <property type="match status" value="1"/>
</dbReference>
<evidence type="ECO:0000256" key="3">
    <source>
        <dbReference type="ARBA" id="ARBA00022989"/>
    </source>
</evidence>
<dbReference type="PANTHER" id="PTHR30518">
    <property type="entry name" value="ENDOLYTIC MUREIN TRANSGLYCOSYLASE"/>
    <property type="match status" value="1"/>
</dbReference>
<keyword evidence="1 7" id="KW-1003">Cell membrane</keyword>
<keyword evidence="5 7" id="KW-0456">Lyase</keyword>
<dbReference type="Gene3D" id="3.30.1490.480">
    <property type="entry name" value="Endolytic murein transglycosylase"/>
    <property type="match status" value="1"/>
</dbReference>
<feature type="transmembrane region" description="Helical" evidence="7">
    <location>
        <begin position="41"/>
        <end position="61"/>
    </location>
</feature>
<accession>A0A9X3A4M7</accession>
<comment type="similarity">
    <text evidence="7">Belongs to the transglycosylase MltG family.</text>
</comment>
<comment type="catalytic activity">
    <reaction evidence="7">
        <text>a peptidoglycan chain = a peptidoglycan chain with N-acetyl-1,6-anhydromuramyl-[peptide] at the reducing end + a peptidoglycan chain with N-acetylglucosamine at the non-reducing end.</text>
        <dbReference type="EC" id="4.2.2.29"/>
    </reaction>
</comment>
<feature type="site" description="Important for catalytic activity" evidence="7">
    <location>
        <position position="291"/>
    </location>
</feature>